<evidence type="ECO:0000313" key="2">
    <source>
        <dbReference type="EMBL" id="ERL89023.1"/>
    </source>
</evidence>
<feature type="compositionally biased region" description="Low complexity" evidence="1">
    <location>
        <begin position="254"/>
        <end position="267"/>
    </location>
</feature>
<evidence type="ECO:0000256" key="1">
    <source>
        <dbReference type="SAM" id="MobiDB-lite"/>
    </source>
</evidence>
<accession>U4U9L7</accession>
<name>U4U9L7_DENPD</name>
<feature type="region of interest" description="Disordered" evidence="1">
    <location>
        <begin position="201"/>
        <end position="288"/>
    </location>
</feature>
<feature type="compositionally biased region" description="Basic residues" evidence="1">
    <location>
        <begin position="213"/>
        <end position="224"/>
    </location>
</feature>
<organism evidence="2 3">
    <name type="scientific">Dendroctonus ponderosae</name>
    <name type="common">Mountain pine beetle</name>
    <dbReference type="NCBI Taxonomy" id="77166"/>
    <lineage>
        <taxon>Eukaryota</taxon>
        <taxon>Metazoa</taxon>
        <taxon>Ecdysozoa</taxon>
        <taxon>Arthropoda</taxon>
        <taxon>Hexapoda</taxon>
        <taxon>Insecta</taxon>
        <taxon>Pterygota</taxon>
        <taxon>Neoptera</taxon>
        <taxon>Endopterygota</taxon>
        <taxon>Coleoptera</taxon>
        <taxon>Polyphaga</taxon>
        <taxon>Cucujiformia</taxon>
        <taxon>Curculionidae</taxon>
        <taxon>Scolytinae</taxon>
        <taxon>Dendroctonus</taxon>
    </lineage>
</organism>
<dbReference type="Proteomes" id="UP000030742">
    <property type="component" value="Unassembled WGS sequence"/>
</dbReference>
<feature type="region of interest" description="Disordered" evidence="1">
    <location>
        <begin position="564"/>
        <end position="603"/>
    </location>
</feature>
<dbReference type="STRING" id="77166.U4U9L7"/>
<dbReference type="OrthoDB" id="2107370at2759"/>
<feature type="region of interest" description="Disordered" evidence="1">
    <location>
        <begin position="85"/>
        <end position="184"/>
    </location>
</feature>
<evidence type="ECO:0000313" key="3">
    <source>
        <dbReference type="Proteomes" id="UP000030742"/>
    </source>
</evidence>
<proteinExistence type="predicted"/>
<dbReference type="EMBL" id="KB632133">
    <property type="protein sequence ID" value="ERL89023.1"/>
    <property type="molecule type" value="Genomic_DNA"/>
</dbReference>
<reference evidence="2 3" key="1">
    <citation type="journal article" date="2013" name="Genome Biol.">
        <title>Draft genome of the mountain pine beetle, Dendroctonus ponderosae Hopkins, a major forest pest.</title>
        <authorList>
            <person name="Keeling C.I."/>
            <person name="Yuen M.M."/>
            <person name="Liao N.Y."/>
            <person name="Docking T.R."/>
            <person name="Chan S.K."/>
            <person name="Taylor G.A."/>
            <person name="Palmquist D.L."/>
            <person name="Jackman S.D."/>
            <person name="Nguyen A."/>
            <person name="Li M."/>
            <person name="Henderson H."/>
            <person name="Janes J.K."/>
            <person name="Zhao Y."/>
            <person name="Pandoh P."/>
            <person name="Moore R."/>
            <person name="Sperling F.A."/>
            <person name="Huber D.P."/>
            <person name="Birol I."/>
            <person name="Jones S.J."/>
            <person name="Bohlmann J."/>
        </authorList>
    </citation>
    <scope>NUCLEOTIDE SEQUENCE</scope>
</reference>
<protein>
    <submittedName>
        <fullName evidence="2">Uncharacterized protein</fullName>
    </submittedName>
</protein>
<gene>
    <name evidence="2" type="ORF">D910_06401</name>
</gene>
<sequence>MVECILSVVDINNLYGGVATPLAMLHGNNIRPKHIQLQNRQTSRDDTFRNVMRLPPLRESNHRDHGLGSCENEPLLPEAMAKLNGRNGKKEDGLPPPPLPPHKGSFPPANNSRQPDMRYNPPWPRPQQPFVAINPASVDNIKPYLKPLPKPPGKESPNRHQRKLHNPSPAPHQLSHASPPMPRHNLMNVVHQRATPDEMIRSRGQPLHSSPLHGRKSPRRHSPLQRHYSDESLGGLYGNAGAPQRIHSSADEISSLNHSPSISSSDESYSRTTDADASPCVSPPLPADTQQFLFPSDIQVNPLSSPEVSPRTSLDYIPPNCSLRADSRSNVKRNLPPSAVLAIAATCNTVDSSIITSPPCLDGEDSYRGESCASFEFVLKSKPKPAALLRATSANGGGPNKPLFKQRSLDNKRVRNDSDSILECNKLSANCKRSPSFKEAEEIRELLREENSKRDGSCQTDKKDLRKLRTSPLTFRDNIMKVTNLDHCDNTVGPFEREIQKLLDEQNLLQNIPPKLENQQNKDLALEPLVRYAPNNNNHQVGLAAIQALALGLRVNPTGSVTLQCMSPTRASSKEGSLKRGASPGPSESNKLPKVSPLDRYFT</sequence>
<dbReference type="AlphaFoldDB" id="U4U9L7"/>